<dbReference type="InterPro" id="IPR011009">
    <property type="entry name" value="Kinase-like_dom_sf"/>
</dbReference>
<dbReference type="Pfam" id="PF01636">
    <property type="entry name" value="APH"/>
    <property type="match status" value="1"/>
</dbReference>
<proteinExistence type="predicted"/>
<organism evidence="2 3">
    <name type="scientific">Dietzia timorensis</name>
    <dbReference type="NCBI Taxonomy" id="499555"/>
    <lineage>
        <taxon>Bacteria</taxon>
        <taxon>Bacillati</taxon>
        <taxon>Actinomycetota</taxon>
        <taxon>Actinomycetes</taxon>
        <taxon>Mycobacteriales</taxon>
        <taxon>Dietziaceae</taxon>
        <taxon>Dietzia</taxon>
    </lineage>
</organism>
<dbReference type="EMBL" id="CP015961">
    <property type="protein sequence ID" value="ANI93502.1"/>
    <property type="molecule type" value="Genomic_DNA"/>
</dbReference>
<keyword evidence="3" id="KW-1185">Reference proteome</keyword>
<dbReference type="KEGG" id="dtm:BJL86_2742"/>
<dbReference type="Proteomes" id="UP000186104">
    <property type="component" value="Chromosome"/>
</dbReference>
<dbReference type="AlphaFoldDB" id="A0A173LRA8"/>
<dbReference type="SUPFAM" id="SSF56112">
    <property type="entry name" value="Protein kinase-like (PK-like)"/>
    <property type="match status" value="1"/>
</dbReference>
<dbReference type="OrthoDB" id="2570531at2"/>
<dbReference type="NCBIfam" id="NF038156">
    <property type="entry name" value="lant_syn_V_LxmK"/>
    <property type="match status" value="1"/>
</dbReference>
<protein>
    <recommendedName>
        <fullName evidence="1">Aminoglycoside phosphotransferase domain-containing protein</fullName>
    </recommendedName>
</protein>
<accession>A0A173LRA8</accession>
<gene>
    <name evidence="2" type="ORF">BJL86_2742</name>
</gene>
<reference evidence="2 3" key="1">
    <citation type="submission" date="2016-06" db="EMBL/GenBank/DDBJ databases">
        <title>Complete genome sequence of a saline-alkali tolerant type strain Dietzia timorensis ID05-A0528T.</title>
        <authorList>
            <person name="Wu X."/>
        </authorList>
    </citation>
    <scope>NUCLEOTIDE SEQUENCE [LARGE SCALE GENOMIC DNA]</scope>
    <source>
        <strain evidence="2 3">ID05-A0528</strain>
    </source>
</reference>
<dbReference type="RefSeq" id="WP_067473535.1">
    <property type="nucleotide sequence ID" value="NZ_CP015961.1"/>
</dbReference>
<evidence type="ECO:0000313" key="2">
    <source>
        <dbReference type="EMBL" id="ANI93502.1"/>
    </source>
</evidence>
<dbReference type="InterPro" id="IPR002575">
    <property type="entry name" value="Aminoglycoside_PTrfase"/>
</dbReference>
<name>A0A173LRA8_9ACTN</name>
<evidence type="ECO:0000259" key="1">
    <source>
        <dbReference type="Pfam" id="PF01636"/>
    </source>
</evidence>
<evidence type="ECO:0000313" key="3">
    <source>
        <dbReference type="Proteomes" id="UP000186104"/>
    </source>
</evidence>
<feature type="domain" description="Aminoglycoside phosphotransferase" evidence="1">
    <location>
        <begin position="40"/>
        <end position="238"/>
    </location>
</feature>
<dbReference type="Gene3D" id="3.90.1200.10">
    <property type="match status" value="1"/>
</dbReference>
<sequence length="358" mass="39214">MSNLVDSVLNQLRSSTNDQYFDSIASDDVEQLFGRNINLSVRTDSGKYFVKKLRFSNYAEKLENSRAYEALFHRGDFPEIPRCPRTSKFDSDHGLMVQDLLTDAEDGITLMTEQRFRPADAHTIGRQLSALHSVPVSEVPQINEGSPAPNLTYLDEIPLDALVHMTNGEINAYGLIQRDAELVAALSQLSAESHEADWAPIHGDLRVDQVLIDQSGPWIIDWEEFGQGDPARDTGSFIGEWIYRAVLDIPTSRGGGTSLGDTEISAGEIVRRGHEKAASLAHTISAFWSGYESIRTVDNDFVKRTGGFAGWHLLDRLFAGAQSSATLSPIQRAAAGVGRAALLNPLGVFALAGIEVTK</sequence>
<dbReference type="STRING" id="499555.BJL86_2742"/>